<evidence type="ECO:0000256" key="3">
    <source>
        <dbReference type="ARBA" id="ARBA00022801"/>
    </source>
</evidence>
<dbReference type="InterPro" id="IPR006433">
    <property type="entry name" value="Prohead_protease"/>
</dbReference>
<proteinExistence type="predicted"/>
<evidence type="ECO:0000313" key="5">
    <source>
        <dbReference type="EMBL" id="SBW05826.1"/>
    </source>
</evidence>
<dbReference type="NCBIfam" id="TIGR01543">
    <property type="entry name" value="proheadase_HK97"/>
    <property type="match status" value="1"/>
</dbReference>
<dbReference type="EMBL" id="FLUO01000001">
    <property type="protein sequence ID" value="SBW05826.1"/>
    <property type="molecule type" value="Genomic_DNA"/>
</dbReference>
<keyword evidence="1" id="KW-1188">Viral release from host cell</keyword>
<feature type="domain" description="Prohead serine protease" evidence="4">
    <location>
        <begin position="18"/>
        <end position="153"/>
    </location>
</feature>
<organism evidence="5">
    <name type="scientific">uncultured Alphaproteobacteria bacterium</name>
    <dbReference type="NCBI Taxonomy" id="91750"/>
    <lineage>
        <taxon>Bacteria</taxon>
        <taxon>Pseudomonadati</taxon>
        <taxon>Pseudomonadota</taxon>
        <taxon>Alphaproteobacteria</taxon>
        <taxon>environmental samples</taxon>
    </lineage>
</organism>
<reference evidence="5" key="1">
    <citation type="submission" date="2016-04" db="EMBL/GenBank/DDBJ databases">
        <authorList>
            <person name="Evans L.H."/>
            <person name="Alamgir A."/>
            <person name="Owens N."/>
            <person name="Weber N.D."/>
            <person name="Virtaneva K."/>
            <person name="Barbian K."/>
            <person name="Babar A."/>
            <person name="Rosenke K."/>
        </authorList>
    </citation>
    <scope>NUCLEOTIDE SEQUENCE</scope>
    <source>
        <strain evidence="5">86</strain>
    </source>
</reference>
<keyword evidence="2 5" id="KW-0645">Protease</keyword>
<dbReference type="GO" id="GO:0006508">
    <property type="term" value="P:proteolysis"/>
    <property type="evidence" value="ECO:0007669"/>
    <property type="project" value="UniProtKB-KW"/>
</dbReference>
<accession>A0A212K2E4</accession>
<evidence type="ECO:0000259" key="4">
    <source>
        <dbReference type="Pfam" id="PF04586"/>
    </source>
</evidence>
<protein>
    <submittedName>
        <fullName evidence="5">Phage prohead protease (Modular protein)</fullName>
    </submittedName>
</protein>
<dbReference type="InterPro" id="IPR054613">
    <property type="entry name" value="Peptidase_S78_dom"/>
</dbReference>
<dbReference type="AlphaFoldDB" id="A0A212K2E4"/>
<dbReference type="Pfam" id="PF04586">
    <property type="entry name" value="Peptidase_S78"/>
    <property type="match status" value="1"/>
</dbReference>
<evidence type="ECO:0000256" key="2">
    <source>
        <dbReference type="ARBA" id="ARBA00022670"/>
    </source>
</evidence>
<gene>
    <name evidence="5" type="ORF">KL86APRO_12030</name>
</gene>
<keyword evidence="3" id="KW-0378">Hydrolase</keyword>
<name>A0A212K2E4_9PROT</name>
<evidence type="ECO:0000256" key="1">
    <source>
        <dbReference type="ARBA" id="ARBA00022612"/>
    </source>
</evidence>
<sequence length="179" mass="19017">MKRQLDLETKFTPAPSDAGVFRGYAATFGAKDSYGDIVAPGAFKASLAQHKAAGTRPLMLWQHRVDEPIGVWTGIREDMAGLMVEGSLVTDTPEGGKAYSLLKAGALNGLSIGFRTRKAKAMPGGGRLLEEIDLVEISLVSLPSNPTARVTDVRAEIPSAISAAELAAFFRACARHFGE</sequence>
<dbReference type="GO" id="GO:0008233">
    <property type="term" value="F:peptidase activity"/>
    <property type="evidence" value="ECO:0007669"/>
    <property type="project" value="UniProtKB-KW"/>
</dbReference>